<evidence type="ECO:0000256" key="1">
    <source>
        <dbReference type="SAM" id="Phobius"/>
    </source>
</evidence>
<sequence>MFNFLKPDLATNPSPQQIAHSFRWLGWGAFWLQAFLGFIPILVVLSTVFSRAGSPGGGLTLGIGLAILCLLALCFSIYWCYRYTKLAGRLAAQDLRPAKAQVKRDLKLGLLLNLSIMVIAVTIALARVGELTFRMLVLPQGSTVVAPTQVGTMLTQGAIITPSNMIAIQAMVSAIAAGLIGTIVSLLLIFQVGQHRSKNEF</sequence>
<name>A0A951U6N5_9CYAN</name>
<evidence type="ECO:0000313" key="2">
    <source>
        <dbReference type="EMBL" id="MBW4468104.1"/>
    </source>
</evidence>
<organism evidence="2 3">
    <name type="scientific">Pegethrix bostrychoides GSE-TBD4-15B</name>
    <dbReference type="NCBI Taxonomy" id="2839662"/>
    <lineage>
        <taxon>Bacteria</taxon>
        <taxon>Bacillati</taxon>
        <taxon>Cyanobacteriota</taxon>
        <taxon>Cyanophyceae</taxon>
        <taxon>Oculatellales</taxon>
        <taxon>Oculatellaceae</taxon>
        <taxon>Pegethrix</taxon>
    </lineage>
</organism>
<keyword evidence="1" id="KW-0812">Transmembrane</keyword>
<dbReference type="EMBL" id="JAHHHV010000084">
    <property type="protein sequence ID" value="MBW4468104.1"/>
    <property type="molecule type" value="Genomic_DNA"/>
</dbReference>
<keyword evidence="1" id="KW-1133">Transmembrane helix</keyword>
<feature type="transmembrane region" description="Helical" evidence="1">
    <location>
        <begin position="24"/>
        <end position="49"/>
    </location>
</feature>
<comment type="caution">
    <text evidence="2">The sequence shown here is derived from an EMBL/GenBank/DDBJ whole genome shotgun (WGS) entry which is preliminary data.</text>
</comment>
<keyword evidence="1" id="KW-0472">Membrane</keyword>
<dbReference type="Pfam" id="PF12263">
    <property type="entry name" value="DUF3611"/>
    <property type="match status" value="1"/>
</dbReference>
<reference evidence="2" key="2">
    <citation type="journal article" date="2022" name="Microbiol. Resour. Announc.">
        <title>Metagenome Sequencing to Explore Phylogenomics of Terrestrial Cyanobacteria.</title>
        <authorList>
            <person name="Ward R.D."/>
            <person name="Stajich J.E."/>
            <person name="Johansen J.R."/>
            <person name="Huntemann M."/>
            <person name="Clum A."/>
            <person name="Foster B."/>
            <person name="Foster B."/>
            <person name="Roux S."/>
            <person name="Palaniappan K."/>
            <person name="Varghese N."/>
            <person name="Mukherjee S."/>
            <person name="Reddy T.B.K."/>
            <person name="Daum C."/>
            <person name="Copeland A."/>
            <person name="Chen I.A."/>
            <person name="Ivanova N.N."/>
            <person name="Kyrpides N.C."/>
            <person name="Shapiro N."/>
            <person name="Eloe-Fadrosh E.A."/>
            <person name="Pietrasiak N."/>
        </authorList>
    </citation>
    <scope>NUCLEOTIDE SEQUENCE</scope>
    <source>
        <strain evidence="2">GSE-TBD4-15B</strain>
    </source>
</reference>
<accession>A0A951U6N5</accession>
<dbReference type="Proteomes" id="UP000707356">
    <property type="component" value="Unassembled WGS sequence"/>
</dbReference>
<gene>
    <name evidence="2" type="ORF">KME07_21980</name>
</gene>
<feature type="transmembrane region" description="Helical" evidence="1">
    <location>
        <begin position="108"/>
        <end position="128"/>
    </location>
</feature>
<dbReference type="AlphaFoldDB" id="A0A951U6N5"/>
<feature type="transmembrane region" description="Helical" evidence="1">
    <location>
        <begin position="166"/>
        <end position="190"/>
    </location>
</feature>
<evidence type="ECO:0000313" key="3">
    <source>
        <dbReference type="Proteomes" id="UP000707356"/>
    </source>
</evidence>
<dbReference type="InterPro" id="IPR022051">
    <property type="entry name" value="DUF3611"/>
</dbReference>
<feature type="transmembrane region" description="Helical" evidence="1">
    <location>
        <begin position="61"/>
        <end position="81"/>
    </location>
</feature>
<proteinExistence type="predicted"/>
<protein>
    <submittedName>
        <fullName evidence="2">DUF3611 family protein</fullName>
    </submittedName>
</protein>
<reference evidence="2" key="1">
    <citation type="submission" date="2021-05" db="EMBL/GenBank/DDBJ databases">
        <authorList>
            <person name="Pietrasiak N."/>
            <person name="Ward R."/>
            <person name="Stajich J.E."/>
            <person name="Kurbessoian T."/>
        </authorList>
    </citation>
    <scope>NUCLEOTIDE SEQUENCE</scope>
    <source>
        <strain evidence="2">GSE-TBD4-15B</strain>
    </source>
</reference>